<dbReference type="SUPFAM" id="SSF52518">
    <property type="entry name" value="Thiamin diphosphate-binding fold (THDP-binding)"/>
    <property type="match status" value="2"/>
</dbReference>
<sequence>MTWTPRSKSSRWRTGPPPATSSTTSVRGSPSPPPRAPQANPSHLGSVGPVTLGRTKAKQYYIGDDPEEKLAAWSCPSSFMGTPRLQDRQGVVYEAMQLSGVVDFNVGGTIHVIINNQVGFTTAPENARSTLYCSDLGKAFRLPIFHVNGDDPMAVVRAFELAAEWRQDWGEDCIVDVVCYRRFGHNESDNPEFTQPLLYREIKRHKRTEEIMAQRLVEDGHATADLLDAIKAGVWSQYEKDFEAARTYKQRPTSHWVPTKWQGMRSPNEVSQRMPTGVDARLLREIGLRLCDVPAGFELHGSLTRILKAKRQRIEDGRGLDWATAESLAVGSLLLEGCHVRLTGQDVQRGTFSHRHCVVHDQVNGAEYTFLNELHLGPQETFVARNSILSELAVLGFELGYSYESPNALSIWEAQFGDFANNAQVMIDQFVCSGEHKWLQQSALTMLLPHGYDGQGAEHSSCRLERFLQLCDDDEDDVPLFTQDGNLKAIQKANWQVMNLTTPANYFHALRQQLKRDFRKPLVLAAPKALLRHKACTSSLEDMGYGSSFQRLLGERDPAIKNSPERVDRLIFCSGKIYFELLAARTRLGLTNVALVTVELIAPFPFDKVRDQMKLYSNVQRGDGVYPGNIIWCQEEPKNMGAWAYVRPRMVCVAREALGAALVLRFVGRRAAAAPATGLGKLHAMEQQARAGLRPRGSAGGTRRREGSGWQCEGEAQRAIRCDEALSTTGRSGPRALSTRRSGGEGAQHLAHGGGQRGAHGGAPTWPVNGPRAIDKNGISRKGSAPALLWRAISEPAAARPVQSPARVPRPRARRMAPGKKSGVAPRLVRGWSGKVCIPETTLAGKHKSALCNPSIAGIRHLRTDLQRVDDLEKLDLKYRFLSLEEKPRSSPRASLGTRGCARST</sequence>
<keyword evidence="4" id="KW-0786">Thiamine pyrophosphate</keyword>
<evidence type="ECO:0000256" key="5">
    <source>
        <dbReference type="SAM" id="MobiDB-lite"/>
    </source>
</evidence>
<proteinExistence type="inferred from homology"/>
<feature type="region of interest" description="Disordered" evidence="5">
    <location>
        <begin position="686"/>
        <end position="767"/>
    </location>
</feature>
<dbReference type="Gene3D" id="3.40.50.12470">
    <property type="match status" value="1"/>
</dbReference>
<dbReference type="Pfam" id="PF00676">
    <property type="entry name" value="E1_dh"/>
    <property type="match status" value="1"/>
</dbReference>
<dbReference type="Gene3D" id="3.40.50.11610">
    <property type="entry name" value="Multifunctional 2-oxoglutarate metabolism enzyme, C-terminal domain"/>
    <property type="match status" value="1"/>
</dbReference>
<dbReference type="Gene3D" id="3.40.50.970">
    <property type="match status" value="1"/>
</dbReference>
<feature type="compositionally biased region" description="Gly residues" evidence="5">
    <location>
        <begin position="752"/>
        <end position="761"/>
    </location>
</feature>
<evidence type="ECO:0000256" key="2">
    <source>
        <dbReference type="ARBA" id="ARBA00006936"/>
    </source>
</evidence>
<feature type="region of interest" description="Disordered" evidence="5">
    <location>
        <begin position="800"/>
        <end position="825"/>
    </location>
</feature>
<feature type="region of interest" description="Disordered" evidence="5">
    <location>
        <begin position="1"/>
        <end position="50"/>
    </location>
</feature>
<evidence type="ECO:0000256" key="3">
    <source>
        <dbReference type="ARBA" id="ARBA00023002"/>
    </source>
</evidence>
<keyword evidence="3" id="KW-0560">Oxidoreductase</keyword>
<protein>
    <recommendedName>
        <fullName evidence="6">Transketolase-like pyrimidine-binding domain-containing protein</fullName>
    </recommendedName>
</protein>
<dbReference type="PANTHER" id="PTHR23152">
    <property type="entry name" value="2-OXOGLUTARATE DEHYDROGENASE"/>
    <property type="match status" value="1"/>
</dbReference>
<feature type="compositionally biased region" description="Basic residues" evidence="5">
    <location>
        <begin position="809"/>
        <end position="818"/>
    </location>
</feature>
<organism evidence="7 8">
    <name type="scientific">Prorocentrum cordatum</name>
    <dbReference type="NCBI Taxonomy" id="2364126"/>
    <lineage>
        <taxon>Eukaryota</taxon>
        <taxon>Sar</taxon>
        <taxon>Alveolata</taxon>
        <taxon>Dinophyceae</taxon>
        <taxon>Prorocentrales</taxon>
        <taxon>Prorocentraceae</taxon>
        <taxon>Prorocentrum</taxon>
    </lineage>
</organism>
<dbReference type="InterPro" id="IPR042179">
    <property type="entry name" value="KGD_C_sf"/>
</dbReference>
<dbReference type="Proteomes" id="UP001189429">
    <property type="component" value="Unassembled WGS sequence"/>
</dbReference>
<dbReference type="InterPro" id="IPR031717">
    <property type="entry name" value="ODO-1/KGD_C"/>
</dbReference>
<feature type="compositionally biased region" description="Basic and acidic residues" evidence="5">
    <location>
        <begin position="715"/>
        <end position="724"/>
    </location>
</feature>
<accession>A0ABN9WPL4</accession>
<reference evidence="7" key="1">
    <citation type="submission" date="2023-10" db="EMBL/GenBank/DDBJ databases">
        <authorList>
            <person name="Chen Y."/>
            <person name="Shah S."/>
            <person name="Dougan E. K."/>
            <person name="Thang M."/>
            <person name="Chan C."/>
        </authorList>
    </citation>
    <scope>NUCLEOTIDE SEQUENCE [LARGE SCALE GENOMIC DNA]</scope>
</reference>
<keyword evidence="8" id="KW-1185">Reference proteome</keyword>
<evidence type="ECO:0000313" key="7">
    <source>
        <dbReference type="EMBL" id="CAK0888618.1"/>
    </source>
</evidence>
<dbReference type="PANTHER" id="PTHR23152:SF4">
    <property type="entry name" value="2-OXOADIPATE DEHYDROGENASE COMPLEX COMPONENT E1"/>
    <property type="match status" value="1"/>
</dbReference>
<feature type="domain" description="Transketolase-like pyrimidine-binding" evidence="6">
    <location>
        <begin position="320"/>
        <end position="533"/>
    </location>
</feature>
<dbReference type="InterPro" id="IPR001017">
    <property type="entry name" value="DH_E1"/>
</dbReference>
<dbReference type="InterPro" id="IPR005475">
    <property type="entry name" value="Transketolase-like_Pyr-bd"/>
</dbReference>
<dbReference type="EMBL" id="CAUYUJ010019104">
    <property type="protein sequence ID" value="CAK0888618.1"/>
    <property type="molecule type" value="Genomic_DNA"/>
</dbReference>
<dbReference type="Pfam" id="PF02779">
    <property type="entry name" value="Transket_pyr"/>
    <property type="match status" value="1"/>
</dbReference>
<comment type="caution">
    <text evidence="7">The sequence shown here is derived from an EMBL/GenBank/DDBJ whole genome shotgun (WGS) entry which is preliminary data.</text>
</comment>
<gene>
    <name evidence="7" type="ORF">PCOR1329_LOCUS69373</name>
</gene>
<evidence type="ECO:0000313" key="8">
    <source>
        <dbReference type="Proteomes" id="UP001189429"/>
    </source>
</evidence>
<dbReference type="InterPro" id="IPR029061">
    <property type="entry name" value="THDP-binding"/>
</dbReference>
<comment type="similarity">
    <text evidence="2">Belongs to the alpha-ketoglutarate dehydrogenase family.</text>
</comment>
<dbReference type="SMART" id="SM00861">
    <property type="entry name" value="Transket_pyr"/>
    <property type="match status" value="1"/>
</dbReference>
<name>A0ABN9WPL4_9DINO</name>
<dbReference type="Pfam" id="PF16870">
    <property type="entry name" value="OxoGdeHyase_C"/>
    <property type="match status" value="1"/>
</dbReference>
<comment type="cofactor">
    <cofactor evidence="1">
        <name>thiamine diphosphate</name>
        <dbReference type="ChEBI" id="CHEBI:58937"/>
    </cofactor>
</comment>
<feature type="compositionally biased region" description="Low complexity" evidence="5">
    <location>
        <begin position="20"/>
        <end position="29"/>
    </location>
</feature>
<evidence type="ECO:0000256" key="4">
    <source>
        <dbReference type="ARBA" id="ARBA00023052"/>
    </source>
</evidence>
<dbReference type="InterPro" id="IPR011603">
    <property type="entry name" value="2oxoglutarate_DH_E1"/>
</dbReference>
<evidence type="ECO:0000256" key="1">
    <source>
        <dbReference type="ARBA" id="ARBA00001964"/>
    </source>
</evidence>
<evidence type="ECO:0000259" key="6">
    <source>
        <dbReference type="SMART" id="SM00861"/>
    </source>
</evidence>